<comment type="caution">
    <text evidence="1">The sequence shown here is derived from an EMBL/GenBank/DDBJ whole genome shotgun (WGS) entry which is preliminary data.</text>
</comment>
<gene>
    <name evidence="1" type="ORF">A2Z21_05445</name>
</gene>
<accession>A0A1F5V2P0</accession>
<dbReference type="Pfam" id="PF00702">
    <property type="entry name" value="Hydrolase"/>
    <property type="match status" value="1"/>
</dbReference>
<protein>
    <recommendedName>
        <fullName evidence="3">Haloacid dehalogenase</fullName>
    </recommendedName>
</protein>
<evidence type="ECO:0000313" key="1">
    <source>
        <dbReference type="EMBL" id="OGF57692.1"/>
    </source>
</evidence>
<dbReference type="InterPro" id="IPR023214">
    <property type="entry name" value="HAD_sf"/>
</dbReference>
<dbReference type="AlphaFoldDB" id="A0A1F5V2P0"/>
<dbReference type="EMBL" id="MFGX01000006">
    <property type="protein sequence ID" value="OGF57692.1"/>
    <property type="molecule type" value="Genomic_DNA"/>
</dbReference>
<name>A0A1F5V2P0_FRAXR</name>
<proteinExistence type="predicted"/>
<evidence type="ECO:0008006" key="3">
    <source>
        <dbReference type="Google" id="ProtNLM"/>
    </source>
</evidence>
<sequence length="169" mass="19226">MKYQAVVFDLFGTLVDQFYKAEHESLLSEMAMALAAPQRDFAYQWVGTYDQRATGAFPSLEANIEQICRSLHVNVKAAQISEAARRMLDFTRQTLLPRPDAVETLAELRVLGYKIGLISNCSSVVPDLWRETPSWALLKLACMRSSFEHPTKMPMLRVMRNGTGLRFQH</sequence>
<organism evidence="1 2">
    <name type="scientific">Fraserbacteria sp. (strain RBG_16_55_9)</name>
    <dbReference type="NCBI Taxonomy" id="1817864"/>
    <lineage>
        <taxon>Bacteria</taxon>
        <taxon>Candidatus Fraseribacteriota</taxon>
    </lineage>
</organism>
<dbReference type="InterPro" id="IPR036412">
    <property type="entry name" value="HAD-like_sf"/>
</dbReference>
<dbReference type="Gene3D" id="3.40.50.1000">
    <property type="entry name" value="HAD superfamily/HAD-like"/>
    <property type="match status" value="1"/>
</dbReference>
<evidence type="ECO:0000313" key="2">
    <source>
        <dbReference type="Proteomes" id="UP000179157"/>
    </source>
</evidence>
<reference evidence="1 2" key="1">
    <citation type="journal article" date="2016" name="Nat. Commun.">
        <title>Thousands of microbial genomes shed light on interconnected biogeochemical processes in an aquifer system.</title>
        <authorList>
            <person name="Anantharaman K."/>
            <person name="Brown C.T."/>
            <person name="Hug L.A."/>
            <person name="Sharon I."/>
            <person name="Castelle C.J."/>
            <person name="Probst A.J."/>
            <person name="Thomas B.C."/>
            <person name="Singh A."/>
            <person name="Wilkins M.J."/>
            <person name="Karaoz U."/>
            <person name="Brodie E.L."/>
            <person name="Williams K.H."/>
            <person name="Hubbard S.S."/>
            <person name="Banfield J.F."/>
        </authorList>
    </citation>
    <scope>NUCLEOTIDE SEQUENCE [LARGE SCALE GENOMIC DNA]</scope>
    <source>
        <strain evidence="2">RBG_16_55_9</strain>
    </source>
</reference>
<dbReference type="Proteomes" id="UP000179157">
    <property type="component" value="Unassembled WGS sequence"/>
</dbReference>
<dbReference type="SUPFAM" id="SSF56784">
    <property type="entry name" value="HAD-like"/>
    <property type="match status" value="1"/>
</dbReference>
<dbReference type="STRING" id="1817864.A2Z21_05445"/>